<evidence type="ECO:0000313" key="1">
    <source>
        <dbReference type="EMBL" id="KPL14992.1"/>
    </source>
</evidence>
<sequence>MRMLILSGKEALQKQIRNIRPLEKSINEYIESRNDYRIFFCYYDVPGEYHIKAAEQNAEAIRDYVMQIEKKTGEFDFVLLLGGDKVVPFFHLDNPCDDADEQVLSDNPYASRDENYTIPERVCSRIPDNESADYMTKQLTKSKVLYHEPFGLTARVWQRASENVYQPIGDPKDLKVSPPVTSDTFKKGWLQQKDYLYFNVHGSKVASNWYGQHEGEYPVAMQPRNIEKAAGVVASEACYGAYIIGKTKENAISLRFLDEEQILGFCGSTTIAYGPVQPPSSEADLLVKYFFEYLAQDLTLGESFKNAKLDFARKALRRHGFLDDDDKKTLLQFVLYGDPTLRVGTQNNEELICC</sequence>
<evidence type="ECO:0000313" key="2">
    <source>
        <dbReference type="Proteomes" id="UP000050975"/>
    </source>
</evidence>
<organism evidence="1 2">
    <name type="scientific">candidate division WOR_3 bacterium SM1_77</name>
    <dbReference type="NCBI Taxonomy" id="1703778"/>
    <lineage>
        <taxon>Bacteria</taxon>
        <taxon>Bacteria division WOR-3</taxon>
    </lineage>
</organism>
<proteinExistence type="predicted"/>
<reference evidence="1 2" key="1">
    <citation type="journal article" date="2015" name="Microbiome">
        <title>Genomic resolution of linkages in carbon, nitrogen, and sulfur cycling among widespread estuary sediment bacteria.</title>
        <authorList>
            <person name="Baker B.J."/>
            <person name="Lazar C.S."/>
            <person name="Teske A.P."/>
            <person name="Dick G.J."/>
        </authorList>
    </citation>
    <scope>NUCLEOTIDE SEQUENCE [LARGE SCALE GENOMIC DNA]</scope>
    <source>
        <strain evidence="1">SM1_77</strain>
    </source>
</reference>
<gene>
    <name evidence="1" type="ORF">AMJ74_02340</name>
</gene>
<dbReference type="EMBL" id="LJVE01000027">
    <property type="protein sequence ID" value="KPL14992.1"/>
    <property type="molecule type" value="Genomic_DNA"/>
</dbReference>
<protein>
    <submittedName>
        <fullName evidence="1">Uncharacterized protein</fullName>
    </submittedName>
</protein>
<comment type="caution">
    <text evidence="1">The sequence shown here is derived from an EMBL/GenBank/DDBJ whole genome shotgun (WGS) entry which is preliminary data.</text>
</comment>
<dbReference type="Gene3D" id="3.40.50.10390">
    <property type="entry name" value="Gingipain r, domain 1"/>
    <property type="match status" value="1"/>
</dbReference>
<dbReference type="InterPro" id="IPR029031">
    <property type="entry name" value="Gingipain_N_sf"/>
</dbReference>
<dbReference type="Proteomes" id="UP000050975">
    <property type="component" value="Unassembled WGS sequence"/>
</dbReference>
<accession>A0A0S8JZQ4</accession>
<name>A0A0S8JZQ4_UNCW3</name>
<dbReference type="AlphaFoldDB" id="A0A0S8JZQ4"/>